<dbReference type="InterPro" id="IPR050766">
    <property type="entry name" value="Bact_Lucif_Oxidored"/>
</dbReference>
<dbReference type="Gene3D" id="3.20.20.30">
    <property type="entry name" value="Luciferase-like domain"/>
    <property type="match status" value="1"/>
</dbReference>
<organism evidence="4 5">
    <name type="scientific">Niallia oryzisoli</name>
    <dbReference type="NCBI Taxonomy" id="1737571"/>
    <lineage>
        <taxon>Bacteria</taxon>
        <taxon>Bacillati</taxon>
        <taxon>Bacillota</taxon>
        <taxon>Bacilli</taxon>
        <taxon>Bacillales</taxon>
        <taxon>Bacillaceae</taxon>
        <taxon>Niallia</taxon>
    </lineage>
</organism>
<sequence>MTQLEFSTFDLVHWPHTGRKMEGKVQSQIYEEHIKQWKLTEELGFDAIWLGEHHFTDYSMTPSPNIMLAALARETKKVKIGNMINAFPFNDPWRLAEEFAMLDILSEGRLVIGLGRSADVQEYEKFGIPLKEGRPRYQEGLELVKKAFTEEVVHFDGEYYKMNGGSLVPRPIQQPYPTIYATCLSPETHDWAAKEGYPISTLFLPPDQTVQSYQTYMSACEKYNREVDPKNYLLFRNVYVAETKEQAIEEARVPMLKFLQLFQNAAVPETKEMMDNFPENFKYFSEFFAPFFGDSLTYEGLIESGIFICGDPDTVAEEIQRQHEMIGMGHLGCWMAFGDLPHEKVMNSIQLFGEQVMPRFKSTVLTK</sequence>
<dbReference type="Proteomes" id="UP001357223">
    <property type="component" value="Chromosome"/>
</dbReference>
<dbReference type="InterPro" id="IPR036661">
    <property type="entry name" value="Luciferase-like_sf"/>
</dbReference>
<gene>
    <name evidence="4" type="ORF">R4Z09_25595</name>
</gene>
<keyword evidence="5" id="KW-1185">Reference proteome</keyword>
<feature type="domain" description="Luciferase-like" evidence="3">
    <location>
        <begin position="24"/>
        <end position="325"/>
    </location>
</feature>
<reference evidence="4 5" key="1">
    <citation type="submission" date="2023-10" db="EMBL/GenBank/DDBJ databases">
        <title>Niallia locisalis sp.nov. isolated from a salt pond sample.</title>
        <authorList>
            <person name="Li X.-J."/>
            <person name="Dong L."/>
        </authorList>
    </citation>
    <scope>NUCLEOTIDE SEQUENCE [LARGE SCALE GENOMIC DNA]</scope>
    <source>
        <strain evidence="4 5">DSM 29761</strain>
    </source>
</reference>
<dbReference type="SUPFAM" id="SSF51679">
    <property type="entry name" value="Bacterial luciferase-like"/>
    <property type="match status" value="1"/>
</dbReference>
<dbReference type="Pfam" id="PF00296">
    <property type="entry name" value="Bac_luciferase"/>
    <property type="match status" value="1"/>
</dbReference>
<evidence type="ECO:0000313" key="4">
    <source>
        <dbReference type="EMBL" id="WVX80578.1"/>
    </source>
</evidence>
<evidence type="ECO:0000256" key="1">
    <source>
        <dbReference type="ARBA" id="ARBA00023002"/>
    </source>
</evidence>
<evidence type="ECO:0000256" key="2">
    <source>
        <dbReference type="ARBA" id="ARBA00023033"/>
    </source>
</evidence>
<dbReference type="PANTHER" id="PTHR30137">
    <property type="entry name" value="LUCIFERASE-LIKE MONOOXYGENASE"/>
    <property type="match status" value="1"/>
</dbReference>
<proteinExistence type="predicted"/>
<evidence type="ECO:0000259" key="3">
    <source>
        <dbReference type="Pfam" id="PF00296"/>
    </source>
</evidence>
<dbReference type="RefSeq" id="WP_338449509.1">
    <property type="nucleotide sequence ID" value="NZ_CP137640.1"/>
</dbReference>
<accession>A0ABZ2CAR1</accession>
<name>A0ABZ2CAR1_9BACI</name>
<evidence type="ECO:0000313" key="5">
    <source>
        <dbReference type="Proteomes" id="UP001357223"/>
    </source>
</evidence>
<dbReference type="EMBL" id="CP137640">
    <property type="protein sequence ID" value="WVX80578.1"/>
    <property type="molecule type" value="Genomic_DNA"/>
</dbReference>
<keyword evidence="2" id="KW-0503">Monooxygenase</keyword>
<dbReference type="PANTHER" id="PTHR30137:SF8">
    <property type="entry name" value="BLR5498 PROTEIN"/>
    <property type="match status" value="1"/>
</dbReference>
<dbReference type="InterPro" id="IPR011251">
    <property type="entry name" value="Luciferase-like_dom"/>
</dbReference>
<protein>
    <submittedName>
        <fullName evidence="4">LLM class flavin-dependent oxidoreductase</fullName>
    </submittedName>
</protein>
<keyword evidence="1" id="KW-0560">Oxidoreductase</keyword>